<keyword evidence="1" id="KW-0804">Transcription</keyword>
<proteinExistence type="predicted"/>
<name>A0ACC2TT59_9FUNG</name>
<gene>
    <name evidence="1" type="primary">RPB9_2</name>
    <name evidence="1" type="ORF">DSO57_1013223</name>
</gene>
<evidence type="ECO:0000313" key="1">
    <source>
        <dbReference type="EMBL" id="KAJ9077797.1"/>
    </source>
</evidence>
<keyword evidence="2" id="KW-1185">Reference proteome</keyword>
<keyword evidence="1" id="KW-0240">DNA-directed RNA polymerase</keyword>
<dbReference type="EMBL" id="QTSX02002178">
    <property type="protein sequence ID" value="KAJ9077797.1"/>
    <property type="molecule type" value="Genomic_DNA"/>
</dbReference>
<evidence type="ECO:0000313" key="2">
    <source>
        <dbReference type="Proteomes" id="UP001165960"/>
    </source>
</evidence>
<organism evidence="1 2">
    <name type="scientific">Entomophthora muscae</name>
    <dbReference type="NCBI Taxonomy" id="34485"/>
    <lineage>
        <taxon>Eukaryota</taxon>
        <taxon>Fungi</taxon>
        <taxon>Fungi incertae sedis</taxon>
        <taxon>Zoopagomycota</taxon>
        <taxon>Entomophthoromycotina</taxon>
        <taxon>Entomophthoromycetes</taxon>
        <taxon>Entomophthorales</taxon>
        <taxon>Entomophthoraceae</taxon>
        <taxon>Entomophthora</taxon>
    </lineage>
</organism>
<reference evidence="1" key="1">
    <citation type="submission" date="2022-04" db="EMBL/GenBank/DDBJ databases">
        <title>Genome of the entomopathogenic fungus Entomophthora muscae.</title>
        <authorList>
            <person name="Elya C."/>
            <person name="Lovett B.R."/>
            <person name="Lee E."/>
            <person name="Macias A.M."/>
            <person name="Hajek A.E."/>
            <person name="De Bivort B.L."/>
            <person name="Kasson M.T."/>
            <person name="De Fine Licht H.H."/>
            <person name="Stajich J.E."/>
        </authorList>
    </citation>
    <scope>NUCLEOTIDE SEQUENCE</scope>
    <source>
        <strain evidence="1">Berkeley</strain>
    </source>
</reference>
<dbReference type="Proteomes" id="UP001165960">
    <property type="component" value="Unassembled WGS sequence"/>
</dbReference>
<comment type="caution">
    <text evidence="1">The sequence shown here is derived from an EMBL/GenBank/DDBJ whole genome shotgun (WGS) entry which is preliminary data.</text>
</comment>
<sequence>MVKIFFCDDCHDMLYPRIKGGTSNTDEMLVYVCRRCQNDKDHDESCVYSHQIAHIPTEDTMEIKDIATDPSLPRYPDIHCPVCGKDDPVFFQSTSSHPDTKMALYFVCSDVLCAHRWTAKNQFENRNTTKG</sequence>
<accession>A0ACC2TT59</accession>
<protein>
    <submittedName>
        <fullName evidence="1">DNA-directed RNA polymerase II core subunit rpb9</fullName>
    </submittedName>
</protein>